<evidence type="ECO:0000256" key="1">
    <source>
        <dbReference type="SAM" id="MobiDB-lite"/>
    </source>
</evidence>
<accession>W9SCH5</accession>
<organism evidence="2 3">
    <name type="scientific">Morus notabilis</name>
    <dbReference type="NCBI Taxonomy" id="981085"/>
    <lineage>
        <taxon>Eukaryota</taxon>
        <taxon>Viridiplantae</taxon>
        <taxon>Streptophyta</taxon>
        <taxon>Embryophyta</taxon>
        <taxon>Tracheophyta</taxon>
        <taxon>Spermatophyta</taxon>
        <taxon>Magnoliopsida</taxon>
        <taxon>eudicotyledons</taxon>
        <taxon>Gunneridae</taxon>
        <taxon>Pentapetalae</taxon>
        <taxon>rosids</taxon>
        <taxon>fabids</taxon>
        <taxon>Rosales</taxon>
        <taxon>Moraceae</taxon>
        <taxon>Moreae</taxon>
        <taxon>Morus</taxon>
    </lineage>
</organism>
<protein>
    <submittedName>
        <fullName evidence="2">Uncharacterized protein</fullName>
    </submittedName>
</protein>
<dbReference type="AlphaFoldDB" id="W9SCH5"/>
<dbReference type="EMBL" id="KE345298">
    <property type="protein sequence ID" value="EXB99252.1"/>
    <property type="molecule type" value="Genomic_DNA"/>
</dbReference>
<feature type="region of interest" description="Disordered" evidence="1">
    <location>
        <begin position="1"/>
        <end position="41"/>
    </location>
</feature>
<proteinExistence type="predicted"/>
<gene>
    <name evidence="2" type="ORF">L484_003907</name>
</gene>
<evidence type="ECO:0000313" key="2">
    <source>
        <dbReference type="EMBL" id="EXB99252.1"/>
    </source>
</evidence>
<dbReference type="Proteomes" id="UP000030645">
    <property type="component" value="Unassembled WGS sequence"/>
</dbReference>
<reference evidence="3" key="1">
    <citation type="submission" date="2013-01" db="EMBL/GenBank/DDBJ databases">
        <title>Draft Genome Sequence of a Mulberry Tree, Morus notabilis C.K. Schneid.</title>
        <authorList>
            <person name="He N."/>
            <person name="Zhao S."/>
        </authorList>
    </citation>
    <scope>NUCLEOTIDE SEQUENCE</scope>
</reference>
<sequence>MGFLSPLAKRAPSGRPARQAISSVELPSDTKSDVRHSYYSDNGPSIMPTGLLPSMVARRPHTIINNIYSKLIPTVE</sequence>
<keyword evidence="3" id="KW-1185">Reference proteome</keyword>
<feature type="compositionally biased region" description="Basic and acidic residues" evidence="1">
    <location>
        <begin position="28"/>
        <end position="38"/>
    </location>
</feature>
<evidence type="ECO:0000313" key="3">
    <source>
        <dbReference type="Proteomes" id="UP000030645"/>
    </source>
</evidence>
<name>W9SCH5_9ROSA</name>